<feature type="transmembrane region" description="Helical" evidence="1">
    <location>
        <begin position="25"/>
        <end position="50"/>
    </location>
</feature>
<dbReference type="PANTHER" id="PTHR30336:SF4">
    <property type="entry name" value="ENVELOPE BIOGENESIS FACTOR ELYC"/>
    <property type="match status" value="1"/>
</dbReference>
<feature type="transmembrane region" description="Helical" evidence="1">
    <location>
        <begin position="127"/>
        <end position="152"/>
    </location>
</feature>
<dbReference type="GO" id="GO:0000270">
    <property type="term" value="P:peptidoglycan metabolic process"/>
    <property type="evidence" value="ECO:0007669"/>
    <property type="project" value="TreeGrafter"/>
</dbReference>
<dbReference type="OrthoDB" id="9782395at2"/>
<dbReference type="Gene3D" id="3.40.50.620">
    <property type="entry name" value="HUPs"/>
    <property type="match status" value="1"/>
</dbReference>
<gene>
    <name evidence="3" type="ORF">PL11_001485</name>
</gene>
<dbReference type="EMBL" id="CP018906">
    <property type="protein sequence ID" value="AQW20678.1"/>
    <property type="molecule type" value="Genomic_DNA"/>
</dbReference>
<feature type="transmembrane region" description="Helical" evidence="1">
    <location>
        <begin position="62"/>
        <end position="87"/>
    </location>
</feature>
<dbReference type="InterPro" id="IPR014729">
    <property type="entry name" value="Rossmann-like_a/b/a_fold"/>
</dbReference>
<evidence type="ECO:0000313" key="3">
    <source>
        <dbReference type="EMBL" id="AQW20678.1"/>
    </source>
</evidence>
<dbReference type="Proteomes" id="UP000030361">
    <property type="component" value="Chromosome"/>
</dbReference>
<dbReference type="eggNOG" id="COG1434">
    <property type="taxonomic scope" value="Bacteria"/>
</dbReference>
<dbReference type="RefSeq" id="WP_035165836.1">
    <property type="nucleotide sequence ID" value="NZ_CP018906.1"/>
</dbReference>
<dbReference type="GO" id="GO:0005886">
    <property type="term" value="C:plasma membrane"/>
    <property type="evidence" value="ECO:0007669"/>
    <property type="project" value="TreeGrafter"/>
</dbReference>
<proteinExistence type="predicted"/>
<evidence type="ECO:0000259" key="2">
    <source>
        <dbReference type="Pfam" id="PF02698"/>
    </source>
</evidence>
<keyword evidence="4" id="KW-1185">Reference proteome</keyword>
<dbReference type="AlphaFoldDB" id="A0A1S6QGE1"/>
<feature type="transmembrane region" description="Helical" evidence="1">
    <location>
        <begin position="99"/>
        <end position="121"/>
    </location>
</feature>
<dbReference type="InterPro" id="IPR051599">
    <property type="entry name" value="Cell_Envelope_Assoc"/>
</dbReference>
<feature type="domain" description="DUF218" evidence="2">
    <location>
        <begin position="166"/>
        <end position="316"/>
    </location>
</feature>
<keyword evidence="1" id="KW-1133">Transmembrane helix</keyword>
<dbReference type="KEGG" id="lcu:PL11_001485"/>
<evidence type="ECO:0000313" key="4">
    <source>
        <dbReference type="Proteomes" id="UP000030361"/>
    </source>
</evidence>
<protein>
    <recommendedName>
        <fullName evidence="2">DUF218 domain-containing protein</fullName>
    </recommendedName>
</protein>
<name>A0A1S6QGE1_9LACO</name>
<keyword evidence="1" id="KW-0812">Transmembrane</keyword>
<keyword evidence="1" id="KW-0472">Membrane</keyword>
<feature type="transmembrane region" description="Helical" evidence="1">
    <location>
        <begin position="321"/>
        <end position="342"/>
    </location>
</feature>
<sequence>MTIAIFGALITLCSGLFLLRDRRSFFAGLFLFAGVMILILSGLVAVMNTIAGASQEANEAVILFMLIGMIALPVFIGLALMFNTMVMQIKEGKSLTAKLSLFFGFNLIMMALASYLVLRYVEIWPNFLIIIIFWGLMVDATLTFILVGYLFYSFMYQMFPVKYPADYVITLGAGVRSEEVSPLLKSRLDRAIQYFKDFPAKHSLMIPSGGKGPDEPYSEAYVMAKYLKSQAIPEEKIMLEDKSTSTYENMLFSKQKIEADWQARGENRKPKIVFSTNNYHVLRGAIYAKRAGLDAQGVGAPTSFYFLPSAMLREYIALLSIYKWMTLGIVAFWALVSLFLFIR</sequence>
<organism evidence="3 4">
    <name type="scientific">Lentilactobacillus curieae</name>
    <dbReference type="NCBI Taxonomy" id="1138822"/>
    <lineage>
        <taxon>Bacteria</taxon>
        <taxon>Bacillati</taxon>
        <taxon>Bacillota</taxon>
        <taxon>Bacilli</taxon>
        <taxon>Lactobacillales</taxon>
        <taxon>Lactobacillaceae</taxon>
        <taxon>Lentilactobacillus</taxon>
    </lineage>
</organism>
<accession>A0A1S6QGE1</accession>
<dbReference type="CDD" id="cd06259">
    <property type="entry name" value="YdcF-like"/>
    <property type="match status" value="1"/>
</dbReference>
<evidence type="ECO:0000256" key="1">
    <source>
        <dbReference type="SAM" id="Phobius"/>
    </source>
</evidence>
<dbReference type="Pfam" id="PF02698">
    <property type="entry name" value="DUF218"/>
    <property type="match status" value="1"/>
</dbReference>
<dbReference type="PANTHER" id="PTHR30336">
    <property type="entry name" value="INNER MEMBRANE PROTEIN, PROBABLE PERMEASE"/>
    <property type="match status" value="1"/>
</dbReference>
<dbReference type="InterPro" id="IPR003848">
    <property type="entry name" value="DUF218"/>
</dbReference>
<reference evidence="3 4" key="1">
    <citation type="journal article" date="2015" name="Genome Announc.">
        <title>Genome Sequence of Lactobacillus curieae CCTCC M 2011381T, a Novel Producer of Gamma-aminobutyric Acid.</title>
        <authorList>
            <person name="Wang Y."/>
            <person name="Wang Y."/>
            <person name="Lang C."/>
            <person name="Wei D."/>
            <person name="Xu P."/>
            <person name="Xie J."/>
        </authorList>
    </citation>
    <scope>NUCLEOTIDE SEQUENCE [LARGE SCALE GENOMIC DNA]</scope>
    <source>
        <strain evidence="3 4">CCTCC M 2011381</strain>
    </source>
</reference>
<dbReference type="GO" id="GO:0043164">
    <property type="term" value="P:Gram-negative-bacterium-type cell wall biogenesis"/>
    <property type="evidence" value="ECO:0007669"/>
    <property type="project" value="TreeGrafter"/>
</dbReference>